<dbReference type="Proteomes" id="UP000054567">
    <property type="component" value="Unassembled WGS sequence"/>
</dbReference>
<dbReference type="VEuPathDB" id="FungiDB:CPAG_02094"/>
<feature type="domain" description="DUF6593" evidence="1">
    <location>
        <begin position="21"/>
        <end position="203"/>
    </location>
</feature>
<evidence type="ECO:0000313" key="3">
    <source>
        <dbReference type="Proteomes" id="UP000054567"/>
    </source>
</evidence>
<reference evidence="3" key="2">
    <citation type="journal article" date="2009" name="Genome Res.">
        <title>Comparative genomic analyses of the human fungal pathogens Coccidioides and their relatives.</title>
        <authorList>
            <person name="Sharpton T.J."/>
            <person name="Stajich J.E."/>
            <person name="Rounsley S.D."/>
            <person name="Gardner M.J."/>
            <person name="Wortman J.R."/>
            <person name="Jordar V.S."/>
            <person name="Maiti R."/>
            <person name="Kodira C.D."/>
            <person name="Neafsey D.E."/>
            <person name="Zeng Q."/>
            <person name="Hung C.-Y."/>
            <person name="McMahan C."/>
            <person name="Muszewska A."/>
            <person name="Grynberg M."/>
            <person name="Mandel M.A."/>
            <person name="Kellner E.M."/>
            <person name="Barker B.M."/>
            <person name="Galgiani J.N."/>
            <person name="Orbach M.J."/>
            <person name="Kirkland T.N."/>
            <person name="Cole G.T."/>
            <person name="Henn M.R."/>
            <person name="Birren B.W."/>
            <person name="Taylor J.W."/>
        </authorList>
    </citation>
    <scope>NUCLEOTIDE SEQUENCE [LARGE SCALE GENOMIC DNA]</scope>
    <source>
        <strain evidence="3">RMSCC 3488</strain>
    </source>
</reference>
<reference evidence="3" key="3">
    <citation type="journal article" date="2010" name="Genome Res.">
        <title>Population genomic sequencing of Coccidioides fungi reveals recent hybridization and transposon control.</title>
        <authorList>
            <person name="Neafsey D.E."/>
            <person name="Barker B.M."/>
            <person name="Sharpton T.J."/>
            <person name="Stajich J.E."/>
            <person name="Park D.J."/>
            <person name="Whiston E."/>
            <person name="Hung C.-Y."/>
            <person name="McMahan C."/>
            <person name="White J."/>
            <person name="Sykes S."/>
            <person name="Heiman D."/>
            <person name="Young S."/>
            <person name="Zeng Q."/>
            <person name="Abouelleil A."/>
            <person name="Aftuck L."/>
            <person name="Bessette D."/>
            <person name="Brown A."/>
            <person name="FitzGerald M."/>
            <person name="Lui A."/>
            <person name="Macdonald J.P."/>
            <person name="Priest M."/>
            <person name="Orbach M.J."/>
            <person name="Galgiani J.N."/>
            <person name="Kirkland T.N."/>
            <person name="Cole G.T."/>
            <person name="Birren B.W."/>
            <person name="Henn M.R."/>
            <person name="Taylor J.W."/>
            <person name="Rounsley S.D."/>
        </authorList>
    </citation>
    <scope>NUCLEOTIDE SEQUENCE [LARGE SCALE GENOMIC DNA]</scope>
    <source>
        <strain evidence="3">RMSCC 3488</strain>
    </source>
</reference>
<evidence type="ECO:0000313" key="2">
    <source>
        <dbReference type="EMBL" id="KMM65751.1"/>
    </source>
</evidence>
<name>A0A0J6EYV6_COCPO</name>
<dbReference type="InterPro" id="IPR046528">
    <property type="entry name" value="DUF6593"/>
</dbReference>
<dbReference type="AlphaFoldDB" id="A0A0J6EYV6"/>
<protein>
    <recommendedName>
        <fullName evidence="1">DUF6593 domain-containing protein</fullName>
    </recommendedName>
</protein>
<dbReference type="Pfam" id="PF20236">
    <property type="entry name" value="DUF6593"/>
    <property type="match status" value="1"/>
</dbReference>
<reference evidence="2 3" key="1">
    <citation type="submission" date="2007-06" db="EMBL/GenBank/DDBJ databases">
        <title>The Genome Sequence of Coccidioides posadasii RMSCC_3488.</title>
        <authorList>
            <consortium name="Coccidioides Genome Resources Consortium"/>
            <consortium name="The Broad Institute Genome Sequencing Platform"/>
            <person name="Henn M.R."/>
            <person name="Sykes S."/>
            <person name="Young S."/>
            <person name="Jaffe D."/>
            <person name="Berlin A."/>
            <person name="Alvarez P."/>
            <person name="Butler J."/>
            <person name="Gnerre S."/>
            <person name="Grabherr M."/>
            <person name="Mauceli E."/>
            <person name="Brockman W."/>
            <person name="Kodira C."/>
            <person name="Alvarado L."/>
            <person name="Zeng Q."/>
            <person name="Crawford M."/>
            <person name="Antoine C."/>
            <person name="Devon K."/>
            <person name="Galgiani J."/>
            <person name="Orsborn K."/>
            <person name="Lewis M.L."/>
            <person name="Nusbaum C."/>
            <person name="Galagan J."/>
            <person name="Birren B."/>
        </authorList>
    </citation>
    <scope>NUCLEOTIDE SEQUENCE [LARGE SCALE GENOMIC DNA]</scope>
    <source>
        <strain evidence="2 3">RMSCC 3488</strain>
    </source>
</reference>
<proteinExistence type="predicted"/>
<evidence type="ECO:0000259" key="1">
    <source>
        <dbReference type="Pfam" id="PF20236"/>
    </source>
</evidence>
<gene>
    <name evidence="2" type="ORF">CPAG_02094</name>
</gene>
<organism evidence="2 3">
    <name type="scientific">Coccidioides posadasii RMSCC 3488</name>
    <dbReference type="NCBI Taxonomy" id="454284"/>
    <lineage>
        <taxon>Eukaryota</taxon>
        <taxon>Fungi</taxon>
        <taxon>Dikarya</taxon>
        <taxon>Ascomycota</taxon>
        <taxon>Pezizomycotina</taxon>
        <taxon>Eurotiomycetes</taxon>
        <taxon>Eurotiomycetidae</taxon>
        <taxon>Onygenales</taxon>
        <taxon>Onygenaceae</taxon>
        <taxon>Coccidioides</taxon>
    </lineage>
</organism>
<accession>A0A0J6EYV6</accession>
<dbReference type="EMBL" id="DS268109">
    <property type="protein sequence ID" value="KMM65751.1"/>
    <property type="molecule type" value="Genomic_DNA"/>
</dbReference>
<dbReference type="OrthoDB" id="4725912at2759"/>
<sequence length="222" mass="24782">MDPGRVFYITKSKLASGVVYTILDSDSTTRLYTVETSQKAKPHMTLIRHRFPYQQMAPPACHYPSPSPPCAHPPVQVPFGGSNSGTVVSTVSFHGLSSKIGISLYSGPQPMDMTMQRSDLLASGRKFDSPLGRMQWKGGDSIFTSSHKLVDQHKRVIARYEKRSSLLSRQMDQFILLVQDANVIANLDMVIVTGLATIEYTRRSDKEWDEVLEEVAETVFDV</sequence>